<dbReference type="Proteomes" id="UP000271626">
    <property type="component" value="Chromosome"/>
</dbReference>
<dbReference type="PANTHER" id="PTHR30163">
    <property type="entry name" value="MEMBRANE-BOUND LYTIC MUREIN TRANSGLYCOSYLASE B"/>
    <property type="match status" value="1"/>
</dbReference>
<feature type="region of interest" description="Disordered" evidence="1">
    <location>
        <begin position="285"/>
        <end position="453"/>
    </location>
</feature>
<dbReference type="OrthoDB" id="9796191at2"/>
<evidence type="ECO:0000256" key="1">
    <source>
        <dbReference type="SAM" id="MobiDB-lite"/>
    </source>
</evidence>
<evidence type="ECO:0000313" key="3">
    <source>
        <dbReference type="EMBL" id="VDR39582.1"/>
    </source>
</evidence>
<dbReference type="GO" id="GO:0008933">
    <property type="term" value="F:peptidoglycan lytic transglycosylase activity"/>
    <property type="evidence" value="ECO:0007669"/>
    <property type="project" value="TreeGrafter"/>
</dbReference>
<dbReference type="Gene3D" id="1.10.530.10">
    <property type="match status" value="1"/>
</dbReference>
<feature type="compositionally biased region" description="Pro residues" evidence="1">
    <location>
        <begin position="382"/>
        <end position="392"/>
    </location>
</feature>
<keyword evidence="2" id="KW-0732">Signal</keyword>
<dbReference type="EMBL" id="LR131273">
    <property type="protein sequence ID" value="VDR39582.1"/>
    <property type="molecule type" value="Genomic_DNA"/>
</dbReference>
<evidence type="ECO:0008006" key="5">
    <source>
        <dbReference type="Google" id="ProtNLM"/>
    </source>
</evidence>
<dbReference type="InterPro" id="IPR043426">
    <property type="entry name" value="MltB-like"/>
</dbReference>
<feature type="signal peptide" evidence="2">
    <location>
        <begin position="1"/>
        <end position="25"/>
    </location>
</feature>
<feature type="compositionally biased region" description="Pro residues" evidence="1">
    <location>
        <begin position="411"/>
        <end position="422"/>
    </location>
</feature>
<evidence type="ECO:0000313" key="4">
    <source>
        <dbReference type="Proteomes" id="UP000271626"/>
    </source>
</evidence>
<sequence>MRILGATAAAGAAALLLGVAGADTAAPGAPSGHRSPGPELVAQAAIGLADLRPPAPSDGAAAPVSRHVPIPPRPEAVKVAPGPLGIPGAAYAAYRAAADRMALEAPGCGIEWNLVAAIGRIESGHADGGNVDAAGSTLTPIQGPVLDGSLAGNAVIREGTGFARALGPMQFLTTTWALFGGDNSGDGNADVNNVRDAAYGAARYLCSSASGLQAESAQRVAVFAYNQSNAYVDNVVAWSKAYRDRAIPVGGIPDMTAPVAPPTQLPKPLPPGRVVVVGCGVPDGASSRPAGPPGAPGSVRPSAGAPSAAVSPAAVPPSAAPSATPAPATTSAKPAGNPSAAAPSSAARGPDGKPLPTTVTDCPMPPPSGPSTPGAPSGSARPVPPGPAPAGAPGPGGALAIPPSGPSSTRPAPPSAPRPAAPPARVAPAPSARVAPSGGPVPSSSPTVPRPPR</sequence>
<dbReference type="InterPro" id="IPR023346">
    <property type="entry name" value="Lysozyme-like_dom_sf"/>
</dbReference>
<proteinExistence type="predicted"/>
<feature type="compositionally biased region" description="Low complexity" evidence="1">
    <location>
        <begin position="398"/>
        <end position="410"/>
    </location>
</feature>
<gene>
    <name evidence="3" type="ORF">NCTC10741_02725</name>
</gene>
<feature type="chain" id="PRO_5038544903" description="Transglycosylase SLT domain-containing protein" evidence="2">
    <location>
        <begin position="26"/>
        <end position="453"/>
    </location>
</feature>
<organism evidence="3 4">
    <name type="scientific">Tsukamurella paurometabola</name>
    <name type="common">Corynebacterium paurometabolum</name>
    <dbReference type="NCBI Taxonomy" id="2061"/>
    <lineage>
        <taxon>Bacteria</taxon>
        <taxon>Bacillati</taxon>
        <taxon>Actinomycetota</taxon>
        <taxon>Actinomycetes</taxon>
        <taxon>Mycobacteriales</taxon>
        <taxon>Tsukamurellaceae</taxon>
        <taxon>Tsukamurella</taxon>
    </lineage>
</organism>
<dbReference type="CDD" id="cd13399">
    <property type="entry name" value="Slt35-like"/>
    <property type="match status" value="1"/>
</dbReference>
<feature type="compositionally biased region" description="Low complexity" evidence="1">
    <location>
        <begin position="320"/>
        <end position="349"/>
    </location>
</feature>
<dbReference type="AlphaFoldDB" id="A0A3P8LFC2"/>
<name>A0A3P8LFC2_TSUPA</name>
<dbReference type="RefSeq" id="WP_126196658.1">
    <property type="nucleotide sequence ID" value="NZ_CP085954.1"/>
</dbReference>
<feature type="compositionally biased region" description="Low complexity" evidence="1">
    <location>
        <begin position="423"/>
        <end position="447"/>
    </location>
</feature>
<protein>
    <recommendedName>
        <fullName evidence="5">Transglycosylase SLT domain-containing protein</fullName>
    </recommendedName>
</protein>
<dbReference type="PRINTS" id="PR01217">
    <property type="entry name" value="PRICHEXTENSN"/>
</dbReference>
<dbReference type="PANTHER" id="PTHR30163:SF8">
    <property type="entry name" value="LYTIC MUREIN TRANSGLYCOSYLASE"/>
    <property type="match status" value="1"/>
</dbReference>
<evidence type="ECO:0000256" key="2">
    <source>
        <dbReference type="SAM" id="SignalP"/>
    </source>
</evidence>
<dbReference type="GO" id="GO:0009253">
    <property type="term" value="P:peptidoglycan catabolic process"/>
    <property type="evidence" value="ECO:0007669"/>
    <property type="project" value="TreeGrafter"/>
</dbReference>
<reference evidence="3 4" key="1">
    <citation type="submission" date="2018-12" db="EMBL/GenBank/DDBJ databases">
        <authorList>
            <consortium name="Pathogen Informatics"/>
        </authorList>
    </citation>
    <scope>NUCLEOTIDE SEQUENCE [LARGE SCALE GENOMIC DNA]</scope>
    <source>
        <strain evidence="3 4">NCTC10741</strain>
    </source>
</reference>
<feature type="compositionally biased region" description="Low complexity" evidence="1">
    <location>
        <begin position="296"/>
        <end position="313"/>
    </location>
</feature>
<accession>A0A3P8LFC2</accession>
<dbReference type="SUPFAM" id="SSF53955">
    <property type="entry name" value="Lysozyme-like"/>
    <property type="match status" value="1"/>
</dbReference>
<feature type="compositionally biased region" description="Low complexity" evidence="1">
    <location>
        <begin position="371"/>
        <end position="381"/>
    </location>
</feature>